<evidence type="ECO:0000313" key="4">
    <source>
        <dbReference type="Proteomes" id="UP000824116"/>
    </source>
</evidence>
<organism evidence="3 4">
    <name type="scientific">Candidatus Mediterraneibacter stercoravium</name>
    <dbReference type="NCBI Taxonomy" id="2838685"/>
    <lineage>
        <taxon>Bacteria</taxon>
        <taxon>Bacillati</taxon>
        <taxon>Bacillota</taxon>
        <taxon>Clostridia</taxon>
        <taxon>Lachnospirales</taxon>
        <taxon>Lachnospiraceae</taxon>
        <taxon>Mediterraneibacter</taxon>
    </lineage>
</organism>
<dbReference type="Proteomes" id="UP000824116">
    <property type="component" value="Unassembled WGS sequence"/>
</dbReference>
<dbReference type="Pfam" id="PF18657">
    <property type="entry name" value="YDG"/>
    <property type="match status" value="1"/>
</dbReference>
<keyword evidence="3" id="KW-0645">Protease</keyword>
<dbReference type="InterPro" id="IPR041248">
    <property type="entry name" value="YDG"/>
</dbReference>
<reference evidence="3" key="2">
    <citation type="submission" date="2021-04" db="EMBL/GenBank/DDBJ databases">
        <authorList>
            <person name="Gilroy R."/>
        </authorList>
    </citation>
    <scope>NUCLEOTIDE SEQUENCE</scope>
    <source>
        <strain evidence="3">CHK196-3914</strain>
    </source>
</reference>
<feature type="non-terminal residue" evidence="3">
    <location>
        <position position="942"/>
    </location>
</feature>
<reference evidence="3" key="1">
    <citation type="journal article" date="2021" name="PeerJ">
        <title>Extensive microbial diversity within the chicken gut microbiome revealed by metagenomics and culture.</title>
        <authorList>
            <person name="Gilroy R."/>
            <person name="Ravi A."/>
            <person name="Getino M."/>
            <person name="Pursley I."/>
            <person name="Horton D.L."/>
            <person name="Alikhan N.F."/>
            <person name="Baker D."/>
            <person name="Gharbi K."/>
            <person name="Hall N."/>
            <person name="Watson M."/>
            <person name="Adriaenssens E.M."/>
            <person name="Foster-Nyarko E."/>
            <person name="Jarju S."/>
            <person name="Secka A."/>
            <person name="Antonio M."/>
            <person name="Oren A."/>
            <person name="Chaudhuri R.R."/>
            <person name="La Ragione R."/>
            <person name="Hildebrand F."/>
            <person name="Pallen M.J."/>
        </authorList>
    </citation>
    <scope>NUCLEOTIDE SEQUENCE</scope>
    <source>
        <strain evidence="3">CHK196-3914</strain>
    </source>
</reference>
<dbReference type="InterPro" id="IPR008964">
    <property type="entry name" value="Invasin/intimin_cell_adhesion"/>
</dbReference>
<protein>
    <submittedName>
        <fullName evidence="3">Carboxypeptidase-like regulatory domain-containing protein</fullName>
    </submittedName>
</protein>
<evidence type="ECO:0000313" key="3">
    <source>
        <dbReference type="EMBL" id="HIZ74547.1"/>
    </source>
</evidence>
<evidence type="ECO:0000256" key="1">
    <source>
        <dbReference type="SAM" id="SignalP"/>
    </source>
</evidence>
<dbReference type="Gene3D" id="2.60.40.1120">
    <property type="entry name" value="Carboxypeptidase-like, regulatory domain"/>
    <property type="match status" value="1"/>
</dbReference>
<comment type="caution">
    <text evidence="3">The sequence shown here is derived from an EMBL/GenBank/DDBJ whole genome shotgun (WGS) entry which is preliminary data.</text>
</comment>
<accession>A0A9D2G9A0</accession>
<dbReference type="SUPFAM" id="SSF49373">
    <property type="entry name" value="Invasin/intimin cell-adhesion fragments"/>
    <property type="match status" value="1"/>
</dbReference>
<keyword evidence="1" id="KW-0732">Signal</keyword>
<evidence type="ECO:0000259" key="2">
    <source>
        <dbReference type="Pfam" id="PF18657"/>
    </source>
</evidence>
<dbReference type="EMBL" id="DXAY01000113">
    <property type="protein sequence ID" value="HIZ74547.1"/>
    <property type="molecule type" value="Genomic_DNA"/>
</dbReference>
<feature type="domain" description="YDG" evidence="2">
    <location>
        <begin position="531"/>
        <end position="613"/>
    </location>
</feature>
<feature type="signal peptide" evidence="1">
    <location>
        <begin position="1"/>
        <end position="33"/>
    </location>
</feature>
<keyword evidence="3" id="KW-0121">Carboxypeptidase</keyword>
<name>A0A9D2G9A0_9FIRM</name>
<gene>
    <name evidence="3" type="ORF">H9723_04785</name>
</gene>
<dbReference type="GO" id="GO:0004180">
    <property type="term" value="F:carboxypeptidase activity"/>
    <property type="evidence" value="ECO:0007669"/>
    <property type="project" value="UniProtKB-KW"/>
</dbReference>
<proteinExistence type="predicted"/>
<dbReference type="AlphaFoldDB" id="A0A9D2G9A0"/>
<feature type="chain" id="PRO_5038723335" evidence="1">
    <location>
        <begin position="34"/>
        <end position="942"/>
    </location>
</feature>
<keyword evidence="3" id="KW-0378">Hydrolase</keyword>
<sequence>MRKLKNLRERICALTAAAALLLTTVLPVIPASAEEPVPGGGEDSAAQIEYTLYVADKGSNALSGVTVAAEISGDSESRVEDKTDRDGYVTLILNENTEYTVTASKDGYVQEEECYVTPIEGGENYSELFLNYRTESIKQIGGSADTTNWTCGDQAVFSVTSASADGELSYEWIYDSNCLKLIKTEGATAEFRAVGAGTSTICAVNSLGQYSNEIEVTTVKKPITVALSAEATDYWTGINKEYPTQIKLTAKLEKDIQAVCDTEVVFYQDNEEIERVVIPEGQDTASCIYEERWIISGERNFKAVVTENQAYDQTESNTVSSNYGQAPFGSIDAPATVSGDFDIIITPPNDWAEFTYSYVADDNQTGIIEKLSDEKKDRGKITFSIDLDEKELEEAEKPLSVTFTFTREKIWTMDSATETVKVNVIPAMEIAGEDLKAETSYSPSGQKITDIFPELGEYATDYTVFKYSCDSDKVEINEDTGEFITKDITGKTPVKITVSRVEKDNYDKVVDSVTCELTINKQEVDLDPETVSVNIDTEKDSKIYDGKNSVPSDAFQVTGLSEDMLADSVGLQITARTEEKDVRVDSSNTPAAQQVTITDIKLTGDEAGKYSLDNSVKKEWIESVNAAESLTFTIDPKVLTVEVKNQEVVYGPDTYSTITYVDNDNRDDKYKISGYVNEEGFDDAFAAAPSISIPEEFVDSEKWVKQGEFSNILSIETTQDNFENYNYKFEEKSISKGDLEVGAQKINDILDYASLDSSSGHCWFDGDTIWAKTAKEDEAASQDGESYTEEGFNGAELVMSVNENAGYNTMYYEGREITAADPLVIDKNERGTETYKVQLKRIVDGEEFASADAKLNVSMDNSSPKVTSSLKGVTKAVSQWAEIITFGFGDYASDNQIIKADITFADYAEDSMDPESAGSGVASIEYKSVKITQNGFNEADIK</sequence>